<reference evidence="2" key="4">
    <citation type="submission" date="2020-09" db="EMBL/GenBank/DDBJ databases">
        <authorList>
            <person name="Sun Q."/>
            <person name="Ohkuma M."/>
        </authorList>
    </citation>
    <scope>NUCLEOTIDE SEQUENCE</scope>
    <source>
        <strain evidence="2">JCM 31740</strain>
    </source>
</reference>
<name>A0A348B4R0_9CREN</name>
<dbReference type="InterPro" id="IPR036390">
    <property type="entry name" value="WH_DNA-bd_sf"/>
</dbReference>
<dbReference type="EMBL" id="AP018553">
    <property type="protein sequence ID" value="BBD73162.1"/>
    <property type="molecule type" value="Genomic_DNA"/>
</dbReference>
<dbReference type="SUPFAM" id="SSF46785">
    <property type="entry name" value="Winged helix' DNA-binding domain"/>
    <property type="match status" value="1"/>
</dbReference>
<keyword evidence="3" id="KW-1185">Reference proteome</keyword>
<dbReference type="Proteomes" id="UP000276741">
    <property type="component" value="Chromosome"/>
</dbReference>
<dbReference type="Proteomes" id="UP000616143">
    <property type="component" value="Unassembled WGS sequence"/>
</dbReference>
<evidence type="ECO:0000313" key="1">
    <source>
        <dbReference type="EMBL" id="BBD73162.1"/>
    </source>
</evidence>
<dbReference type="AlphaFoldDB" id="A0A348B4R0"/>
<reference evidence="1" key="3">
    <citation type="journal article" date="2019" name="BMC Res. Notes">
        <title>Complete genome sequence of the Sulfodiicoccus acidiphilus strain HS-1T, the first crenarchaeon that lacks polB3, isolated from an acidic hot spring in Ohwaku-dani, Hakone, Japan.</title>
        <authorList>
            <person name="Sakai H.D."/>
            <person name="Kurosawa N."/>
        </authorList>
    </citation>
    <scope>NUCLEOTIDE SEQUENCE</scope>
    <source>
        <strain evidence="1">HS-1</strain>
    </source>
</reference>
<organism evidence="1 3">
    <name type="scientific">Sulfodiicoccus acidiphilus</name>
    <dbReference type="NCBI Taxonomy" id="1670455"/>
    <lineage>
        <taxon>Archaea</taxon>
        <taxon>Thermoproteota</taxon>
        <taxon>Thermoprotei</taxon>
        <taxon>Sulfolobales</taxon>
        <taxon>Sulfolobaceae</taxon>
        <taxon>Sulfodiicoccus</taxon>
    </lineage>
</organism>
<evidence type="ECO:0000313" key="2">
    <source>
        <dbReference type="EMBL" id="GGU01237.1"/>
    </source>
</evidence>
<reference evidence="2" key="1">
    <citation type="journal article" date="2014" name="Int. J. Syst. Evol. Microbiol.">
        <title>Complete genome sequence of Corynebacterium casei LMG S-19264T (=DSM 44701T), isolated from a smear-ripened cheese.</title>
        <authorList>
            <consortium name="US DOE Joint Genome Institute (JGI-PGF)"/>
            <person name="Walter F."/>
            <person name="Albersmeier A."/>
            <person name="Kalinowski J."/>
            <person name="Ruckert C."/>
        </authorList>
    </citation>
    <scope>NUCLEOTIDE SEQUENCE</scope>
    <source>
        <strain evidence="2">JCM 31740</strain>
    </source>
</reference>
<dbReference type="KEGG" id="sacd:HS1genome_1551"/>
<protein>
    <submittedName>
        <fullName evidence="1">DeoR family transcriptional regulator</fullName>
    </submittedName>
</protein>
<reference evidence="3" key="2">
    <citation type="submission" date="2018-04" db="EMBL/GenBank/DDBJ databases">
        <title>Complete genome sequence of Sulfodiicoccus acidiphilus strain HS-1.</title>
        <authorList>
            <person name="Sakai H.D."/>
            <person name="Kurosawa N."/>
        </authorList>
    </citation>
    <scope>NUCLEOTIDE SEQUENCE [LARGE SCALE GENOMIC DNA]</scope>
    <source>
        <strain evidence="3">HS-1</strain>
    </source>
</reference>
<sequence>MISRKIIKRDIGRPTYVFNLTEEGKLYFSNSDSLTLMELLDYVKREGKGDIVIRFLKDRYKILYREYKEKLDKKKLDEKVEVLGKLRTSTGYMAEVRKIGNSFELIEFNCPIYRIASLFGEACSMERELFSKVLEADVENTHRQVNDSYLCRFIIRHRNGG</sequence>
<accession>A0A348B4R0</accession>
<gene>
    <name evidence="2" type="ORF">GCM10007116_17990</name>
    <name evidence="1" type="ORF">HS1genome_1551</name>
</gene>
<evidence type="ECO:0000313" key="3">
    <source>
        <dbReference type="Proteomes" id="UP000276741"/>
    </source>
</evidence>
<proteinExistence type="predicted"/>
<dbReference type="EMBL" id="BMQS01000019">
    <property type="protein sequence ID" value="GGU01237.1"/>
    <property type="molecule type" value="Genomic_DNA"/>
</dbReference>